<organism evidence="2">
    <name type="scientific">Hickmania troglodytes</name>
    <dbReference type="NCBI Taxonomy" id="489260"/>
    <lineage>
        <taxon>Eukaryota</taxon>
        <taxon>Metazoa</taxon>
        <taxon>Ecdysozoa</taxon>
        <taxon>Arthropoda</taxon>
        <taxon>Chelicerata</taxon>
        <taxon>Arachnida</taxon>
        <taxon>Araneae</taxon>
        <taxon>Araneomorphae</taxon>
        <taxon>Austrochilidae</taxon>
        <taxon>Hickmania</taxon>
    </lineage>
</organism>
<dbReference type="Gene3D" id="4.10.40.20">
    <property type="match status" value="1"/>
</dbReference>
<accession>A0A482ZFR7</accession>
<dbReference type="EMBL" id="HAGM01000103">
    <property type="protein sequence ID" value="SMD29189.1"/>
    <property type="molecule type" value="Transcribed_RNA"/>
</dbReference>
<dbReference type="InterPro" id="IPR009030">
    <property type="entry name" value="Growth_fac_rcpt_cys_sf"/>
</dbReference>
<feature type="signal peptide" evidence="1">
    <location>
        <begin position="1"/>
        <end position="21"/>
    </location>
</feature>
<reference evidence="2" key="1">
    <citation type="submission" date="2017-03" db="EMBL/GenBank/DDBJ databases">
        <authorList>
            <person name="QRISCLOUD D."/>
        </authorList>
    </citation>
    <scope>NUCLEOTIDE SEQUENCE</scope>
</reference>
<protein>
    <submittedName>
        <fullName evidence="2">U14-Austrotoxin-Ht1a_1</fullName>
    </submittedName>
</protein>
<feature type="chain" id="PRO_5019848137" evidence="1">
    <location>
        <begin position="22"/>
        <end position="96"/>
    </location>
</feature>
<dbReference type="AlphaFoldDB" id="A0A482ZFR7"/>
<dbReference type="SUPFAM" id="SSF57184">
    <property type="entry name" value="Growth factor receptor domain"/>
    <property type="match status" value="1"/>
</dbReference>
<evidence type="ECO:0000256" key="1">
    <source>
        <dbReference type="SAM" id="SignalP"/>
    </source>
</evidence>
<reference evidence="2" key="2">
    <citation type="submission" date="2019-04" db="EMBL/GenBank/DDBJ databases">
        <title>Unravelling the molecular evolution of spider venoms.</title>
        <authorList>
            <person name="Pineda S."/>
        </authorList>
    </citation>
    <scope>NUCLEOTIDE SEQUENCE</scope>
</reference>
<evidence type="ECO:0000313" key="2">
    <source>
        <dbReference type="EMBL" id="SMD29189.1"/>
    </source>
</evidence>
<name>A0A482ZFR7_9ARAC</name>
<proteinExistence type="predicted"/>
<sequence>MKLVLVCSALCVVIMSSFVAATDPMDCEKCDPDLCAPTGDCKCESYLDECGCCEICYRCPGEECSHIARDKCYGGVCKSKEGADPIDAINKPGVCQ</sequence>
<keyword evidence="1" id="KW-0732">Signal</keyword>